<protein>
    <submittedName>
        <fullName evidence="1">Uncharacterized protein</fullName>
    </submittedName>
</protein>
<reference evidence="1 2" key="1">
    <citation type="submission" date="2018-11" db="EMBL/GenBank/DDBJ databases">
        <authorList>
            <consortium name="Pathogen Informatics"/>
        </authorList>
    </citation>
    <scope>NUCLEOTIDE SEQUENCE [LARGE SCALE GENOMIC DNA]</scope>
</reference>
<evidence type="ECO:0000313" key="1">
    <source>
        <dbReference type="EMBL" id="VDN16548.1"/>
    </source>
</evidence>
<dbReference type="EMBL" id="UYRU01066250">
    <property type="protein sequence ID" value="VDN16548.1"/>
    <property type="molecule type" value="Genomic_DNA"/>
</dbReference>
<sequence>MIRLSKKLERVNAKDTVGWIEDNAKLLKAVNHRYEKLHVVGDGGTANRGVLVVGEDKNEVAKHSVYEPLEGLGIVTELNRHAQELKEVKWG</sequence>
<dbReference type="AlphaFoldDB" id="A0A3P7M2S9"/>
<proteinExistence type="predicted"/>
<dbReference type="Proteomes" id="UP000281553">
    <property type="component" value="Unassembled WGS sequence"/>
</dbReference>
<accession>A0A3P7M2S9</accession>
<gene>
    <name evidence="1" type="ORF">DILT_LOCUS12379</name>
</gene>
<name>A0A3P7M2S9_DIBLA</name>
<organism evidence="1 2">
    <name type="scientific">Dibothriocephalus latus</name>
    <name type="common">Fish tapeworm</name>
    <name type="synonym">Diphyllobothrium latum</name>
    <dbReference type="NCBI Taxonomy" id="60516"/>
    <lineage>
        <taxon>Eukaryota</taxon>
        <taxon>Metazoa</taxon>
        <taxon>Spiralia</taxon>
        <taxon>Lophotrochozoa</taxon>
        <taxon>Platyhelminthes</taxon>
        <taxon>Cestoda</taxon>
        <taxon>Eucestoda</taxon>
        <taxon>Diphyllobothriidea</taxon>
        <taxon>Diphyllobothriidae</taxon>
        <taxon>Dibothriocephalus</taxon>
    </lineage>
</organism>
<dbReference type="OrthoDB" id="10526723at2759"/>
<keyword evidence="2" id="KW-1185">Reference proteome</keyword>
<evidence type="ECO:0000313" key="2">
    <source>
        <dbReference type="Proteomes" id="UP000281553"/>
    </source>
</evidence>